<evidence type="ECO:0000313" key="2">
    <source>
        <dbReference type="Proteomes" id="UP000254651"/>
    </source>
</evidence>
<organism evidence="1 2">
    <name type="scientific">Bergeriella denitrificans</name>
    <name type="common">Neisseria denitrificans</name>
    <dbReference type="NCBI Taxonomy" id="494"/>
    <lineage>
        <taxon>Bacteria</taxon>
        <taxon>Pseudomonadati</taxon>
        <taxon>Pseudomonadota</taxon>
        <taxon>Betaproteobacteria</taxon>
        <taxon>Neisseriales</taxon>
        <taxon>Neisseriaceae</taxon>
        <taxon>Bergeriella</taxon>
    </lineage>
</organism>
<name>A0A378UI87_BERDE</name>
<accession>A0A378UI87</accession>
<dbReference type="EMBL" id="UGQS01000002">
    <property type="protein sequence ID" value="STZ76192.1"/>
    <property type="molecule type" value="Genomic_DNA"/>
</dbReference>
<sequence>MKREIEDLYIYLSTCDEVLSFDNLKELNKKILEIIKKYIKGLS</sequence>
<protein>
    <recommendedName>
        <fullName evidence="3">Four helix bundle protein</fullName>
    </recommendedName>
</protein>
<evidence type="ECO:0000313" key="1">
    <source>
        <dbReference type="EMBL" id="STZ76192.1"/>
    </source>
</evidence>
<gene>
    <name evidence="1" type="ORF">NCTC10295_00951</name>
</gene>
<evidence type="ECO:0008006" key="3">
    <source>
        <dbReference type="Google" id="ProtNLM"/>
    </source>
</evidence>
<dbReference type="Proteomes" id="UP000254651">
    <property type="component" value="Unassembled WGS sequence"/>
</dbReference>
<reference evidence="1 2" key="1">
    <citation type="submission" date="2018-06" db="EMBL/GenBank/DDBJ databases">
        <authorList>
            <consortium name="Pathogen Informatics"/>
            <person name="Doyle S."/>
        </authorList>
    </citation>
    <scope>NUCLEOTIDE SEQUENCE [LARGE SCALE GENOMIC DNA]</scope>
    <source>
        <strain evidence="1 2">NCTC10295</strain>
    </source>
</reference>
<keyword evidence="2" id="KW-1185">Reference proteome</keyword>
<dbReference type="AlphaFoldDB" id="A0A378UI87"/>
<proteinExistence type="predicted"/>